<gene>
    <name evidence="1" type="ORF">BpHYR1_016494</name>
</gene>
<sequence length="62" mass="7137">MAARIFLAVYFGGLKIRPPSWPAKWPSAKKLAGFLAAQHKILYILIFLEVLAEAKEKRYYIK</sequence>
<dbReference type="Proteomes" id="UP000276133">
    <property type="component" value="Unassembled WGS sequence"/>
</dbReference>
<reference evidence="1 2" key="1">
    <citation type="journal article" date="2018" name="Sci. Rep.">
        <title>Genomic signatures of local adaptation to the degree of environmental predictability in rotifers.</title>
        <authorList>
            <person name="Franch-Gras L."/>
            <person name="Hahn C."/>
            <person name="Garcia-Roger E.M."/>
            <person name="Carmona M.J."/>
            <person name="Serra M."/>
            <person name="Gomez A."/>
        </authorList>
    </citation>
    <scope>NUCLEOTIDE SEQUENCE [LARGE SCALE GENOMIC DNA]</scope>
    <source>
        <strain evidence="1">HYR1</strain>
    </source>
</reference>
<name>A0A3M7T4V0_BRAPC</name>
<keyword evidence="2" id="KW-1185">Reference proteome</keyword>
<evidence type="ECO:0000313" key="2">
    <source>
        <dbReference type="Proteomes" id="UP000276133"/>
    </source>
</evidence>
<organism evidence="1 2">
    <name type="scientific">Brachionus plicatilis</name>
    <name type="common">Marine rotifer</name>
    <name type="synonym">Brachionus muelleri</name>
    <dbReference type="NCBI Taxonomy" id="10195"/>
    <lineage>
        <taxon>Eukaryota</taxon>
        <taxon>Metazoa</taxon>
        <taxon>Spiralia</taxon>
        <taxon>Gnathifera</taxon>
        <taxon>Rotifera</taxon>
        <taxon>Eurotatoria</taxon>
        <taxon>Monogononta</taxon>
        <taxon>Pseudotrocha</taxon>
        <taxon>Ploima</taxon>
        <taxon>Brachionidae</taxon>
        <taxon>Brachionus</taxon>
    </lineage>
</organism>
<proteinExistence type="predicted"/>
<protein>
    <submittedName>
        <fullName evidence="1">Uncharacterized protein</fullName>
    </submittedName>
</protein>
<accession>A0A3M7T4V0</accession>
<dbReference type="AlphaFoldDB" id="A0A3M7T4V0"/>
<evidence type="ECO:0000313" key="1">
    <source>
        <dbReference type="EMBL" id="RNA42939.1"/>
    </source>
</evidence>
<comment type="caution">
    <text evidence="1">The sequence shown here is derived from an EMBL/GenBank/DDBJ whole genome shotgun (WGS) entry which is preliminary data.</text>
</comment>
<dbReference type="EMBL" id="REGN01000296">
    <property type="protein sequence ID" value="RNA42939.1"/>
    <property type="molecule type" value="Genomic_DNA"/>
</dbReference>